<evidence type="ECO:0000313" key="2">
    <source>
        <dbReference type="Proteomes" id="UP000646548"/>
    </source>
</evidence>
<name>A0A834F4T2_ORYME</name>
<organism evidence="1 2">
    <name type="scientific">Oryzias melastigma</name>
    <name type="common">Marine medaka</name>
    <dbReference type="NCBI Taxonomy" id="30732"/>
    <lineage>
        <taxon>Eukaryota</taxon>
        <taxon>Metazoa</taxon>
        <taxon>Chordata</taxon>
        <taxon>Craniata</taxon>
        <taxon>Vertebrata</taxon>
        <taxon>Euteleostomi</taxon>
        <taxon>Actinopterygii</taxon>
        <taxon>Neopterygii</taxon>
        <taxon>Teleostei</taxon>
        <taxon>Neoteleostei</taxon>
        <taxon>Acanthomorphata</taxon>
        <taxon>Ovalentaria</taxon>
        <taxon>Atherinomorphae</taxon>
        <taxon>Beloniformes</taxon>
        <taxon>Adrianichthyidae</taxon>
        <taxon>Oryziinae</taxon>
        <taxon>Oryzias</taxon>
    </lineage>
</organism>
<comment type="caution">
    <text evidence="1">The sequence shown here is derived from an EMBL/GenBank/DDBJ whole genome shotgun (WGS) entry which is preliminary data.</text>
</comment>
<dbReference type="Proteomes" id="UP000646548">
    <property type="component" value="Unassembled WGS sequence"/>
</dbReference>
<accession>A0A834F4T2</accession>
<reference evidence="1" key="1">
    <citation type="journal article" name="BMC Genomics">
        <title>Long-read sequencing and de novo genome assembly of marine medaka (Oryzias melastigma).</title>
        <authorList>
            <person name="Liang P."/>
            <person name="Saqib H.S.A."/>
            <person name="Ni X."/>
            <person name="Shen Y."/>
        </authorList>
    </citation>
    <scope>NUCLEOTIDE SEQUENCE</scope>
    <source>
        <strain evidence="1">Bigg-433</strain>
    </source>
</reference>
<proteinExistence type="predicted"/>
<dbReference type="AlphaFoldDB" id="A0A834F4T2"/>
<sequence>MVHAFDGDTGVMLPAPPPHGLRLPKLARDGVHGIKAPPLDEEDGEHICRWLNCCFSVVNASSNTTSSDPHIVFVRPPMISSKVT</sequence>
<dbReference type="EMBL" id="WKFB01000490">
    <property type="protein sequence ID" value="KAF6721446.1"/>
    <property type="molecule type" value="Genomic_DNA"/>
</dbReference>
<evidence type="ECO:0000313" key="1">
    <source>
        <dbReference type="EMBL" id="KAF6721446.1"/>
    </source>
</evidence>
<gene>
    <name evidence="1" type="ORF">FQA47_014678</name>
</gene>
<protein>
    <submittedName>
        <fullName evidence="1">Uncharacterized protein</fullName>
    </submittedName>
</protein>